<dbReference type="AlphaFoldDB" id="A0A2A8CV87"/>
<evidence type="ECO:0000313" key="4">
    <source>
        <dbReference type="Proteomes" id="UP000220102"/>
    </source>
</evidence>
<dbReference type="InterPro" id="IPR001789">
    <property type="entry name" value="Sig_transdc_resp-reg_receiver"/>
</dbReference>
<dbReference type="PANTHER" id="PTHR45566">
    <property type="entry name" value="HTH-TYPE TRANSCRIPTIONAL REGULATOR YHJB-RELATED"/>
    <property type="match status" value="1"/>
</dbReference>
<dbReference type="InterPro" id="IPR051015">
    <property type="entry name" value="EvgA-like"/>
</dbReference>
<keyword evidence="4" id="KW-1185">Reference proteome</keyword>
<protein>
    <recommendedName>
        <fullName evidence="2">Response regulatory domain-containing protein</fullName>
    </recommendedName>
</protein>
<dbReference type="Proteomes" id="UP000220102">
    <property type="component" value="Unassembled WGS sequence"/>
</dbReference>
<dbReference type="EMBL" id="PDEQ01000007">
    <property type="protein sequence ID" value="PEN12520.1"/>
    <property type="molecule type" value="Genomic_DNA"/>
</dbReference>
<comment type="caution">
    <text evidence="3">The sequence shown here is derived from an EMBL/GenBank/DDBJ whole genome shotgun (WGS) entry which is preliminary data.</text>
</comment>
<name>A0A2A8CV87_9BACT</name>
<dbReference type="OrthoDB" id="9797341at2"/>
<keyword evidence="1" id="KW-0597">Phosphoprotein</keyword>
<dbReference type="GO" id="GO:0000160">
    <property type="term" value="P:phosphorelay signal transduction system"/>
    <property type="evidence" value="ECO:0007669"/>
    <property type="project" value="InterPro"/>
</dbReference>
<accession>A0A2A8CV87</accession>
<dbReference type="PANTHER" id="PTHR45566:SF1">
    <property type="entry name" value="HTH-TYPE TRANSCRIPTIONAL REGULATOR YHJB-RELATED"/>
    <property type="match status" value="1"/>
</dbReference>
<proteinExistence type="predicted"/>
<dbReference type="Gene3D" id="3.40.50.2300">
    <property type="match status" value="1"/>
</dbReference>
<gene>
    <name evidence="3" type="ORF">CRI94_13415</name>
</gene>
<evidence type="ECO:0000256" key="1">
    <source>
        <dbReference type="PROSITE-ProRule" id="PRU00169"/>
    </source>
</evidence>
<sequence>MSAVTTASDVPRSSTTTPHIVVIEDDDNLLQTYGVFLRHFLSAEPVKLFDAIEPALEYLRDATPDIILTDLSLPSVEDAGVVSILHDAAPDVPILVISGSSSNRLVRESLDGGAIGYVLKGKRSEIVEGVEAALRGESYLSGELSI</sequence>
<evidence type="ECO:0000313" key="3">
    <source>
        <dbReference type="EMBL" id="PEN12520.1"/>
    </source>
</evidence>
<feature type="domain" description="Response regulatory" evidence="2">
    <location>
        <begin position="19"/>
        <end position="135"/>
    </location>
</feature>
<organism evidence="3 4">
    <name type="scientific">Longibacter salinarum</name>
    <dbReference type="NCBI Taxonomy" id="1850348"/>
    <lineage>
        <taxon>Bacteria</taxon>
        <taxon>Pseudomonadati</taxon>
        <taxon>Rhodothermota</taxon>
        <taxon>Rhodothermia</taxon>
        <taxon>Rhodothermales</taxon>
        <taxon>Salisaetaceae</taxon>
        <taxon>Longibacter</taxon>
    </lineage>
</organism>
<reference evidence="3 4" key="1">
    <citation type="submission" date="2017-10" db="EMBL/GenBank/DDBJ databases">
        <title>Draft genome of Longibacter Salinarum.</title>
        <authorList>
            <person name="Goh K.M."/>
            <person name="Shamsir M.S."/>
            <person name="Lim S.W."/>
        </authorList>
    </citation>
    <scope>NUCLEOTIDE SEQUENCE [LARGE SCALE GENOMIC DNA]</scope>
    <source>
        <strain evidence="3 4">KCTC 52045</strain>
    </source>
</reference>
<dbReference type="InterPro" id="IPR011006">
    <property type="entry name" value="CheY-like_superfamily"/>
</dbReference>
<dbReference type="PROSITE" id="PS50110">
    <property type="entry name" value="RESPONSE_REGULATORY"/>
    <property type="match status" value="1"/>
</dbReference>
<dbReference type="SUPFAM" id="SSF52172">
    <property type="entry name" value="CheY-like"/>
    <property type="match status" value="1"/>
</dbReference>
<dbReference type="Pfam" id="PF00072">
    <property type="entry name" value="Response_reg"/>
    <property type="match status" value="1"/>
</dbReference>
<evidence type="ECO:0000259" key="2">
    <source>
        <dbReference type="PROSITE" id="PS50110"/>
    </source>
</evidence>
<feature type="modified residue" description="4-aspartylphosphate" evidence="1">
    <location>
        <position position="70"/>
    </location>
</feature>
<dbReference type="SMART" id="SM00448">
    <property type="entry name" value="REC"/>
    <property type="match status" value="1"/>
</dbReference>